<keyword evidence="2" id="KW-1185">Reference proteome</keyword>
<dbReference type="Proteomes" id="UP001221757">
    <property type="component" value="Unassembled WGS sequence"/>
</dbReference>
<sequence>MSLEIFNKLSRSPRAPSGMVPNVWHFDIRFIQIQPPSHMPFIHTELVPMGPPQSLGFAFFPETAKAAASEIAKALIHAFVTGLGTGKYANAPAPYAPWAFTTDDRGLATAVGAELKRLGVAAPGLCDVKFVPALRKQADAAFNNMFESMKAAIGLEGIGRLAFTAPTSISFSASKPAPWVEQKSDLMEAALAYSQRLLSARPSLATAGDMGDLAKETQVTMEVLKQRDSATVRSRADAGDPQAALEYSLRLQFGIQCTPSRALAREYLVKVILNETASNAMKSIAHSLLIDWYVTAFGGRAMPSRYLHAAAHSADEAVRLASGASSPSVLFFAFYVLEKQAGQVVELYAQYKHVWKAADKRKAEVAAADSKATLKRMKQPNRYMCANVGCSVSSDSGHMLSQCSGKCDQDKKPSYCGRTVDWTNHKSFCTPGAPCSVIERPDAKVKGHSATTGGALEVPITNPDGTTTFVSTSTMSAEMLKEVKAYVEAAGGSPSGPGGLTLGGITLGLGMVNLGDADLETSEVD</sequence>
<dbReference type="EMBL" id="JARKIE010000391">
    <property type="protein sequence ID" value="KAJ7645845.1"/>
    <property type="molecule type" value="Genomic_DNA"/>
</dbReference>
<accession>A0AAD7CDP1</accession>
<name>A0AAD7CDP1_MYCRO</name>
<evidence type="ECO:0000313" key="2">
    <source>
        <dbReference type="Proteomes" id="UP001221757"/>
    </source>
</evidence>
<gene>
    <name evidence="1" type="ORF">B0H17DRAFT_1148281</name>
</gene>
<reference evidence="1" key="1">
    <citation type="submission" date="2023-03" db="EMBL/GenBank/DDBJ databases">
        <title>Massive genome expansion in bonnet fungi (Mycena s.s.) driven by repeated elements and novel gene families across ecological guilds.</title>
        <authorList>
            <consortium name="Lawrence Berkeley National Laboratory"/>
            <person name="Harder C.B."/>
            <person name="Miyauchi S."/>
            <person name="Viragh M."/>
            <person name="Kuo A."/>
            <person name="Thoen E."/>
            <person name="Andreopoulos B."/>
            <person name="Lu D."/>
            <person name="Skrede I."/>
            <person name="Drula E."/>
            <person name="Henrissat B."/>
            <person name="Morin E."/>
            <person name="Kohler A."/>
            <person name="Barry K."/>
            <person name="LaButti K."/>
            <person name="Morin E."/>
            <person name="Salamov A."/>
            <person name="Lipzen A."/>
            <person name="Mereny Z."/>
            <person name="Hegedus B."/>
            <person name="Baldrian P."/>
            <person name="Stursova M."/>
            <person name="Weitz H."/>
            <person name="Taylor A."/>
            <person name="Grigoriev I.V."/>
            <person name="Nagy L.G."/>
            <person name="Martin F."/>
            <person name="Kauserud H."/>
        </authorList>
    </citation>
    <scope>NUCLEOTIDE SEQUENCE</scope>
    <source>
        <strain evidence="1">CBHHK067</strain>
    </source>
</reference>
<dbReference type="AlphaFoldDB" id="A0AAD7CDP1"/>
<comment type="caution">
    <text evidence="1">The sequence shown here is derived from an EMBL/GenBank/DDBJ whole genome shotgun (WGS) entry which is preliminary data.</text>
</comment>
<organism evidence="1 2">
    <name type="scientific">Mycena rosella</name>
    <name type="common">Pink bonnet</name>
    <name type="synonym">Agaricus rosellus</name>
    <dbReference type="NCBI Taxonomy" id="1033263"/>
    <lineage>
        <taxon>Eukaryota</taxon>
        <taxon>Fungi</taxon>
        <taxon>Dikarya</taxon>
        <taxon>Basidiomycota</taxon>
        <taxon>Agaricomycotina</taxon>
        <taxon>Agaricomycetes</taxon>
        <taxon>Agaricomycetidae</taxon>
        <taxon>Agaricales</taxon>
        <taxon>Marasmiineae</taxon>
        <taxon>Mycenaceae</taxon>
        <taxon>Mycena</taxon>
    </lineage>
</organism>
<proteinExistence type="predicted"/>
<protein>
    <recommendedName>
        <fullName evidence="3">MYND-type domain-containing protein</fullName>
    </recommendedName>
</protein>
<evidence type="ECO:0008006" key="3">
    <source>
        <dbReference type="Google" id="ProtNLM"/>
    </source>
</evidence>
<evidence type="ECO:0000313" key="1">
    <source>
        <dbReference type="EMBL" id="KAJ7645845.1"/>
    </source>
</evidence>